<dbReference type="PANTHER" id="PTHR22850">
    <property type="entry name" value="WD40 REPEAT FAMILY"/>
    <property type="match status" value="1"/>
</dbReference>
<evidence type="ECO:0000259" key="8">
    <source>
        <dbReference type="Pfam" id="PF12265"/>
    </source>
</evidence>
<dbReference type="EMBL" id="CAJNNW010034093">
    <property type="protein sequence ID" value="CAE8721564.1"/>
    <property type="molecule type" value="Genomic_DNA"/>
</dbReference>
<dbReference type="PRINTS" id="PR00320">
    <property type="entry name" value="GPROTEINBRPT"/>
</dbReference>
<gene>
    <name evidence="9" type="ORF">PGLA2088_LOCUS42004</name>
</gene>
<dbReference type="PROSITE" id="PS00678">
    <property type="entry name" value="WD_REPEATS_1"/>
    <property type="match status" value="2"/>
</dbReference>
<feature type="repeat" description="WD" evidence="6">
    <location>
        <begin position="327"/>
        <end position="362"/>
    </location>
</feature>
<dbReference type="SUPFAM" id="SSF50978">
    <property type="entry name" value="WD40 repeat-like"/>
    <property type="match status" value="1"/>
</dbReference>
<feature type="region of interest" description="Disordered" evidence="7">
    <location>
        <begin position="605"/>
        <end position="663"/>
    </location>
</feature>
<evidence type="ECO:0000256" key="5">
    <source>
        <dbReference type="ARBA" id="ARBA00023242"/>
    </source>
</evidence>
<feature type="repeat" description="WD" evidence="6">
    <location>
        <begin position="237"/>
        <end position="278"/>
    </location>
</feature>
<comment type="subcellular location">
    <subcellularLocation>
        <location evidence="1">Nucleus</location>
    </subcellularLocation>
</comment>
<feature type="compositionally biased region" description="Polar residues" evidence="7">
    <location>
        <begin position="607"/>
        <end position="621"/>
    </location>
</feature>
<dbReference type="Proteomes" id="UP000626109">
    <property type="component" value="Unassembled WGS sequence"/>
</dbReference>
<dbReference type="GO" id="GO:0006325">
    <property type="term" value="P:chromatin organization"/>
    <property type="evidence" value="ECO:0007669"/>
    <property type="project" value="UniProtKB-KW"/>
</dbReference>
<dbReference type="InterPro" id="IPR050459">
    <property type="entry name" value="WD_repeat_RBAP46/RBAP48/MSI1"/>
</dbReference>
<proteinExistence type="predicted"/>
<keyword evidence="2 6" id="KW-0853">WD repeat</keyword>
<comment type="caution">
    <text evidence="9">The sequence shown here is derived from an EMBL/GenBank/DDBJ whole genome shotgun (WGS) entry which is preliminary data.</text>
</comment>
<dbReference type="PROSITE" id="PS50294">
    <property type="entry name" value="WD_REPEATS_REGION"/>
    <property type="match status" value="2"/>
</dbReference>
<dbReference type="InterPro" id="IPR020472">
    <property type="entry name" value="WD40_PAC1"/>
</dbReference>
<accession>A0A813L8U1</accession>
<dbReference type="SMART" id="SM00320">
    <property type="entry name" value="WD40"/>
    <property type="match status" value="6"/>
</dbReference>
<dbReference type="InterPro" id="IPR019775">
    <property type="entry name" value="WD40_repeat_CS"/>
</dbReference>
<dbReference type="InterPro" id="IPR001680">
    <property type="entry name" value="WD40_rpt"/>
</dbReference>
<evidence type="ECO:0000256" key="7">
    <source>
        <dbReference type="SAM" id="MobiDB-lite"/>
    </source>
</evidence>
<evidence type="ECO:0000256" key="1">
    <source>
        <dbReference type="ARBA" id="ARBA00004123"/>
    </source>
</evidence>
<evidence type="ECO:0000313" key="10">
    <source>
        <dbReference type="Proteomes" id="UP000626109"/>
    </source>
</evidence>
<feature type="repeat" description="WD" evidence="6">
    <location>
        <begin position="197"/>
        <end position="230"/>
    </location>
</feature>
<keyword evidence="4" id="KW-0156">Chromatin regulator</keyword>
<dbReference type="AlphaFoldDB" id="A0A813L8U1"/>
<dbReference type="Pfam" id="PF12265">
    <property type="entry name" value="CAF1C_H4-bd"/>
    <property type="match status" value="1"/>
</dbReference>
<reference evidence="9" key="1">
    <citation type="submission" date="2021-02" db="EMBL/GenBank/DDBJ databases">
        <authorList>
            <person name="Dougan E. K."/>
            <person name="Rhodes N."/>
            <person name="Thang M."/>
            <person name="Chan C."/>
        </authorList>
    </citation>
    <scope>NUCLEOTIDE SEQUENCE</scope>
</reference>
<dbReference type="Pfam" id="PF00400">
    <property type="entry name" value="WD40"/>
    <property type="match status" value="5"/>
</dbReference>
<dbReference type="Gene3D" id="2.130.10.10">
    <property type="entry name" value="YVTN repeat-like/Quinoprotein amine dehydrogenase"/>
    <property type="match status" value="1"/>
</dbReference>
<sequence>MADPTELDIVAAAEAALGSEEVSQIAQDLQDRLIWRKNAPLLYDMFMECTLDWPALSVSWLADEPDERCRLAIGTQTDGSEPCQVIVAELTCTGDDDLQGDPWRDLSLAPGLGPIKGFGCKGLQDRAPLHVLARLSNPTEVNRVASCPSRPQLIAAKDSTGAVLLFDYKAAEAEPNQTTSRVQGRLEAPGGPVDGFALSWSPLQKHVIASGGNDGRLSLWDVQVSSENMASAPLGTLQAHKGALNDLSFSGQEPRIATVSDDCWLSLWDLRESGLSQVPSQTLEIGGVDVLSVDWNSRDQWLLATSGKDQLVRVWDCRSFKAPVRTLKGHNGDVVVVRWCPTATEVLASCSEDGRVMIWDLNGEEQPPDEGCEPDAKELMFSHGGHRKGVSDFCWGLVDDFLMSSVSEDNIIQIWQPASALYKEEDEEPDAAQIELEWLGPSARGLVLKSQNLDKAWAWRCESVDSQTRGMWRLDEAAGGSCSAVAPALNELAEFQKSLEASCRASFQQLSDRLELMEERQRRLARHCGFREDLVRLSSASSAPCAGSVKASWRPAGSTELYAQRPCRAGGGGAPRQPRPCSVSSATAAAGRAAAGSAAAKASAEAWTQTSSGDLGRVQTSAAPRRGKKPSRPKPAPSSSPRPGWDRLAQTSRRPLRASSLTGRAGPALSAYDLLAMLDAPHQLVF</sequence>
<keyword evidence="5" id="KW-0539">Nucleus</keyword>
<evidence type="ECO:0000256" key="4">
    <source>
        <dbReference type="ARBA" id="ARBA00022853"/>
    </source>
</evidence>
<evidence type="ECO:0000256" key="3">
    <source>
        <dbReference type="ARBA" id="ARBA00022737"/>
    </source>
</evidence>
<dbReference type="PROSITE" id="PS50082">
    <property type="entry name" value="WD_REPEATS_2"/>
    <property type="match status" value="3"/>
</dbReference>
<evidence type="ECO:0000256" key="6">
    <source>
        <dbReference type="PROSITE-ProRule" id="PRU00221"/>
    </source>
</evidence>
<feature type="domain" description="Histone-binding protein RBBP4-like N-terminal" evidence="8">
    <location>
        <begin position="32"/>
        <end position="91"/>
    </location>
</feature>
<evidence type="ECO:0000256" key="2">
    <source>
        <dbReference type="ARBA" id="ARBA00022574"/>
    </source>
</evidence>
<dbReference type="GO" id="GO:0005634">
    <property type="term" value="C:nucleus"/>
    <property type="evidence" value="ECO:0007669"/>
    <property type="project" value="UniProtKB-SubCell"/>
</dbReference>
<dbReference type="InterPro" id="IPR015943">
    <property type="entry name" value="WD40/YVTN_repeat-like_dom_sf"/>
</dbReference>
<organism evidence="9 10">
    <name type="scientific">Polarella glacialis</name>
    <name type="common">Dinoflagellate</name>
    <dbReference type="NCBI Taxonomy" id="89957"/>
    <lineage>
        <taxon>Eukaryota</taxon>
        <taxon>Sar</taxon>
        <taxon>Alveolata</taxon>
        <taxon>Dinophyceae</taxon>
        <taxon>Suessiales</taxon>
        <taxon>Suessiaceae</taxon>
        <taxon>Polarella</taxon>
    </lineage>
</organism>
<protein>
    <recommendedName>
        <fullName evidence="8">Histone-binding protein RBBP4-like N-terminal domain-containing protein</fullName>
    </recommendedName>
</protein>
<name>A0A813L8U1_POLGL</name>
<evidence type="ECO:0000313" key="9">
    <source>
        <dbReference type="EMBL" id="CAE8721564.1"/>
    </source>
</evidence>
<dbReference type="InterPro" id="IPR022052">
    <property type="entry name" value="Histone-bd_RBBP4-like_N"/>
</dbReference>
<dbReference type="InterPro" id="IPR036322">
    <property type="entry name" value="WD40_repeat_dom_sf"/>
</dbReference>
<keyword evidence="3" id="KW-0677">Repeat</keyword>